<gene>
    <name evidence="10" type="ORF">BKA02_001315</name>
</gene>
<keyword evidence="7 9" id="KW-0472">Membrane</keyword>
<feature type="transmembrane region" description="Helical" evidence="9">
    <location>
        <begin position="12"/>
        <end position="31"/>
    </location>
</feature>
<evidence type="ECO:0000256" key="7">
    <source>
        <dbReference type="ARBA" id="ARBA00023136"/>
    </source>
</evidence>
<comment type="caution">
    <text evidence="10">The sequence shown here is derived from an EMBL/GenBank/DDBJ whole genome shotgun (WGS) entry which is preliminary data.</text>
</comment>
<accession>A0A7Y9EWB0</accession>
<keyword evidence="11" id="KW-1185">Reference proteome</keyword>
<evidence type="ECO:0000256" key="1">
    <source>
        <dbReference type="ARBA" id="ARBA00004651"/>
    </source>
</evidence>
<organism evidence="10 11">
    <name type="scientific">Microbacterium pseudoresistens</name>
    <dbReference type="NCBI Taxonomy" id="640634"/>
    <lineage>
        <taxon>Bacteria</taxon>
        <taxon>Bacillati</taxon>
        <taxon>Actinomycetota</taxon>
        <taxon>Actinomycetes</taxon>
        <taxon>Micrococcales</taxon>
        <taxon>Microbacteriaceae</taxon>
        <taxon>Microbacterium</taxon>
    </lineage>
</organism>
<evidence type="ECO:0000256" key="8">
    <source>
        <dbReference type="ARBA" id="ARBA00037998"/>
    </source>
</evidence>
<dbReference type="RefSeq" id="WP_179432438.1">
    <property type="nucleotide sequence ID" value="NZ_BAABLC010000001.1"/>
</dbReference>
<keyword evidence="6 9" id="KW-1133">Transmembrane helix</keyword>
<dbReference type="EMBL" id="JACCBH010000001">
    <property type="protein sequence ID" value="NYD54260.1"/>
    <property type="molecule type" value="Genomic_DNA"/>
</dbReference>
<dbReference type="GO" id="GO:0006865">
    <property type="term" value="P:amino acid transport"/>
    <property type="evidence" value="ECO:0007669"/>
    <property type="project" value="UniProtKB-KW"/>
</dbReference>
<feature type="transmembrane region" description="Helical" evidence="9">
    <location>
        <begin position="61"/>
        <end position="81"/>
    </location>
</feature>
<dbReference type="PANTHER" id="PTHR11795:SF442">
    <property type="entry name" value="ABC TRANSPORTER ATP-BINDING PROTEIN"/>
    <property type="match status" value="1"/>
</dbReference>
<evidence type="ECO:0000313" key="10">
    <source>
        <dbReference type="EMBL" id="NYD54260.1"/>
    </source>
</evidence>
<evidence type="ECO:0000256" key="5">
    <source>
        <dbReference type="ARBA" id="ARBA00022970"/>
    </source>
</evidence>
<dbReference type="CDD" id="cd06582">
    <property type="entry name" value="TM_PBP1_LivH_like"/>
    <property type="match status" value="1"/>
</dbReference>
<proteinExistence type="inferred from homology"/>
<feature type="transmembrane region" description="Helical" evidence="9">
    <location>
        <begin position="143"/>
        <end position="163"/>
    </location>
</feature>
<name>A0A7Y9EWB0_9MICO</name>
<feature type="transmembrane region" description="Helical" evidence="9">
    <location>
        <begin position="37"/>
        <end position="54"/>
    </location>
</feature>
<dbReference type="GO" id="GO:0022857">
    <property type="term" value="F:transmembrane transporter activity"/>
    <property type="evidence" value="ECO:0007669"/>
    <property type="project" value="InterPro"/>
</dbReference>
<comment type="similarity">
    <text evidence="8">Belongs to the binding-protein-dependent transport system permease family. LivHM subfamily.</text>
</comment>
<feature type="transmembrane region" description="Helical" evidence="9">
    <location>
        <begin position="101"/>
        <end position="122"/>
    </location>
</feature>
<evidence type="ECO:0000256" key="9">
    <source>
        <dbReference type="SAM" id="Phobius"/>
    </source>
</evidence>
<evidence type="ECO:0000256" key="6">
    <source>
        <dbReference type="ARBA" id="ARBA00022989"/>
    </source>
</evidence>
<keyword evidence="4 9" id="KW-0812">Transmembrane</keyword>
<evidence type="ECO:0000256" key="3">
    <source>
        <dbReference type="ARBA" id="ARBA00022475"/>
    </source>
</evidence>
<dbReference type="Pfam" id="PF02653">
    <property type="entry name" value="BPD_transp_2"/>
    <property type="match status" value="1"/>
</dbReference>
<evidence type="ECO:0000256" key="4">
    <source>
        <dbReference type="ARBA" id="ARBA00022692"/>
    </source>
</evidence>
<dbReference type="InterPro" id="IPR001851">
    <property type="entry name" value="ABC_transp_permease"/>
</dbReference>
<keyword evidence="3" id="KW-1003">Cell membrane</keyword>
<keyword evidence="5" id="KW-0029">Amino-acid transport</keyword>
<reference evidence="10 11" key="1">
    <citation type="submission" date="2020-07" db="EMBL/GenBank/DDBJ databases">
        <title>Sequencing the genomes of 1000 actinobacteria strains.</title>
        <authorList>
            <person name="Klenk H.-P."/>
        </authorList>
    </citation>
    <scope>NUCLEOTIDE SEQUENCE [LARGE SCALE GENOMIC DNA]</scope>
    <source>
        <strain evidence="10 11">DSM 22185</strain>
    </source>
</reference>
<keyword evidence="2" id="KW-0813">Transport</keyword>
<dbReference type="PANTHER" id="PTHR11795">
    <property type="entry name" value="BRANCHED-CHAIN AMINO ACID TRANSPORT SYSTEM PERMEASE PROTEIN LIVH"/>
    <property type="match status" value="1"/>
</dbReference>
<feature type="transmembrane region" description="Helical" evidence="9">
    <location>
        <begin position="260"/>
        <end position="280"/>
    </location>
</feature>
<evidence type="ECO:0000313" key="11">
    <source>
        <dbReference type="Proteomes" id="UP000552045"/>
    </source>
</evidence>
<dbReference type="GO" id="GO:0005886">
    <property type="term" value="C:plasma membrane"/>
    <property type="evidence" value="ECO:0007669"/>
    <property type="project" value="UniProtKB-SubCell"/>
</dbReference>
<dbReference type="Proteomes" id="UP000552045">
    <property type="component" value="Unassembled WGS sequence"/>
</dbReference>
<sequence length="294" mass="30399">MTQFLTAIVNGLALGVPLFLVASGLTLIYGVMGVLNFAHGALFAVGAYVVASLLGGQTVGLGAFVIAALAGALVVGVLGLASERTIFTRLYNQGHVINLLASYALMLILDGIIIIVFGPGIYQTRPPAELTSPLRLGSVVLPSYALFLILIGLVVAVALWWMLDRTMLGVRIRAVAFDRQTASALGVRTRWVGAGVFALGTALAGLAGALAAPQLTVAPGLDAVYIIQSFIVVIVGGLGSIWGALVAGIGLGLINSFLITYAQGWESFGMYIAIAIVLLLRPQGLLGKTKLQGA</sequence>
<feature type="transmembrane region" description="Helical" evidence="9">
    <location>
        <begin position="224"/>
        <end position="254"/>
    </location>
</feature>
<dbReference type="AlphaFoldDB" id="A0A7Y9EWB0"/>
<protein>
    <submittedName>
        <fullName evidence="10">Branched-subunit amino acid ABC-type transport system permease component</fullName>
    </submittedName>
</protein>
<evidence type="ECO:0000256" key="2">
    <source>
        <dbReference type="ARBA" id="ARBA00022448"/>
    </source>
</evidence>
<dbReference type="InterPro" id="IPR052157">
    <property type="entry name" value="BCAA_transport_permease"/>
</dbReference>
<feature type="transmembrane region" description="Helical" evidence="9">
    <location>
        <begin position="191"/>
        <end position="212"/>
    </location>
</feature>
<comment type="subcellular location">
    <subcellularLocation>
        <location evidence="1">Cell membrane</location>
        <topology evidence="1">Multi-pass membrane protein</topology>
    </subcellularLocation>
</comment>